<feature type="transmembrane region" description="Helical" evidence="8">
    <location>
        <begin position="57"/>
        <end position="79"/>
    </location>
</feature>
<dbReference type="PANTHER" id="PTHR36838">
    <property type="entry name" value="AUXIN EFFLUX CARRIER FAMILY PROTEIN"/>
    <property type="match status" value="1"/>
</dbReference>
<feature type="transmembrane region" description="Helical" evidence="8">
    <location>
        <begin position="174"/>
        <end position="196"/>
    </location>
</feature>
<feature type="transmembrane region" description="Helical" evidence="8">
    <location>
        <begin position="208"/>
        <end position="228"/>
    </location>
</feature>
<evidence type="ECO:0000256" key="6">
    <source>
        <dbReference type="ARBA" id="ARBA00022989"/>
    </source>
</evidence>
<dbReference type="InterPro" id="IPR038770">
    <property type="entry name" value="Na+/solute_symporter_sf"/>
</dbReference>
<dbReference type="KEGG" id="adz:ADFLV_2547"/>
<evidence type="ECO:0000256" key="5">
    <source>
        <dbReference type="ARBA" id="ARBA00022692"/>
    </source>
</evidence>
<evidence type="ECO:0000256" key="1">
    <source>
        <dbReference type="ARBA" id="ARBA00004651"/>
    </source>
</evidence>
<dbReference type="Gene3D" id="1.20.1530.20">
    <property type="match status" value="1"/>
</dbReference>
<feature type="transmembrane region" description="Helical" evidence="8">
    <location>
        <begin position="240"/>
        <end position="257"/>
    </location>
</feature>
<reference evidence="9 10" key="1">
    <citation type="submission" date="2020-05" db="EMBL/GenBank/DDBJ databases">
        <title>Complete genome sequencing of Campylobacter and Arcobacter type strains.</title>
        <authorList>
            <person name="Miller W.G."/>
            <person name="Yee E."/>
        </authorList>
    </citation>
    <scope>NUCLEOTIDE SEQUENCE [LARGE SCALE GENOMIC DNA]</scope>
    <source>
        <strain evidence="9 10">LMG 25694</strain>
    </source>
</reference>
<evidence type="ECO:0000313" key="10">
    <source>
        <dbReference type="Proteomes" id="UP000503313"/>
    </source>
</evidence>
<dbReference type="EMBL" id="CP053835">
    <property type="protein sequence ID" value="QKF78530.1"/>
    <property type="molecule type" value="Genomic_DNA"/>
</dbReference>
<evidence type="ECO:0000256" key="8">
    <source>
        <dbReference type="SAM" id="Phobius"/>
    </source>
</evidence>
<comment type="subcellular location">
    <subcellularLocation>
        <location evidence="1">Cell membrane</location>
        <topology evidence="1">Multi-pass membrane protein</topology>
    </subcellularLocation>
</comment>
<accession>A0AAE7E724</accession>
<name>A0AAE7E724_9BACT</name>
<evidence type="ECO:0000313" key="9">
    <source>
        <dbReference type="EMBL" id="QKF78530.1"/>
    </source>
</evidence>
<dbReference type="PANTHER" id="PTHR36838:SF1">
    <property type="entry name" value="SLR1864 PROTEIN"/>
    <property type="match status" value="1"/>
</dbReference>
<comment type="similarity">
    <text evidence="2">Belongs to the auxin efflux carrier (TC 2.A.69) family.</text>
</comment>
<dbReference type="GO" id="GO:0005886">
    <property type="term" value="C:plasma membrane"/>
    <property type="evidence" value="ECO:0007669"/>
    <property type="project" value="UniProtKB-SubCell"/>
</dbReference>
<evidence type="ECO:0000256" key="7">
    <source>
        <dbReference type="ARBA" id="ARBA00023136"/>
    </source>
</evidence>
<feature type="transmembrane region" description="Helical" evidence="8">
    <location>
        <begin position="119"/>
        <end position="142"/>
    </location>
</feature>
<feature type="transmembrane region" description="Helical" evidence="8">
    <location>
        <begin position="269"/>
        <end position="289"/>
    </location>
</feature>
<proteinExistence type="inferred from homology"/>
<feature type="transmembrane region" description="Helical" evidence="8">
    <location>
        <begin position="91"/>
        <end position="113"/>
    </location>
</feature>
<keyword evidence="10" id="KW-1185">Reference proteome</keyword>
<keyword evidence="6 8" id="KW-1133">Transmembrane helix</keyword>
<protein>
    <submittedName>
        <fullName evidence="9">Permease</fullName>
    </submittedName>
</protein>
<dbReference type="GO" id="GO:0055085">
    <property type="term" value="P:transmembrane transport"/>
    <property type="evidence" value="ECO:0007669"/>
    <property type="project" value="InterPro"/>
</dbReference>
<organism evidence="9 10">
    <name type="scientific">Arcobacter defluvii</name>
    <dbReference type="NCBI Taxonomy" id="873191"/>
    <lineage>
        <taxon>Bacteria</taxon>
        <taxon>Pseudomonadati</taxon>
        <taxon>Campylobacterota</taxon>
        <taxon>Epsilonproteobacteria</taxon>
        <taxon>Campylobacterales</taxon>
        <taxon>Arcobacteraceae</taxon>
        <taxon>Arcobacter</taxon>
    </lineage>
</organism>
<feature type="transmembrane region" description="Helical" evidence="8">
    <location>
        <begin position="35"/>
        <end position="51"/>
    </location>
</feature>
<keyword evidence="5 8" id="KW-0812">Transmembrane</keyword>
<dbReference type="Pfam" id="PF03547">
    <property type="entry name" value="Mem_trans"/>
    <property type="match status" value="2"/>
</dbReference>
<dbReference type="Proteomes" id="UP000503313">
    <property type="component" value="Chromosome"/>
</dbReference>
<feature type="transmembrane region" description="Helical" evidence="8">
    <location>
        <begin position="6"/>
        <end position="23"/>
    </location>
</feature>
<dbReference type="RefSeq" id="WP_129011643.1">
    <property type="nucleotide sequence ID" value="NZ_CP053835.1"/>
</dbReference>
<gene>
    <name evidence="9" type="ORF">ADFLV_2547</name>
</gene>
<evidence type="ECO:0000256" key="3">
    <source>
        <dbReference type="ARBA" id="ARBA00022448"/>
    </source>
</evidence>
<keyword evidence="3" id="KW-0813">Transport</keyword>
<keyword evidence="7 8" id="KW-0472">Membrane</keyword>
<keyword evidence="4" id="KW-1003">Cell membrane</keyword>
<sequence length="290" mass="31698">MILKTLQIVLPVIIIVLIGLFYAKKTNINTDTINKMNLDIFIPILIFYAIAQKLPNISILGYFSLGAVIVVFGSGLILYPFLKMMNINIRSFLPTMMFNNSLNLGLPLAMLAFGNEAMAMFIALSLVQVIGQFTVAVAMYGGTFNPLTLLKNPVVIATILGLFFNYFGVEFSKVIITTFDLLSGVAIPLILFSLGVRLSSVKFDNIKIGFIGAVLCPISGVITAYIAILIFDYTPLQENLLILFGLLPPAVLNAILAEKYKNNSSMVASVVAMGNILSLVYIPIALYFML</sequence>
<evidence type="ECO:0000256" key="2">
    <source>
        <dbReference type="ARBA" id="ARBA00010145"/>
    </source>
</evidence>
<dbReference type="InterPro" id="IPR004776">
    <property type="entry name" value="Mem_transp_PIN-like"/>
</dbReference>
<evidence type="ECO:0000256" key="4">
    <source>
        <dbReference type="ARBA" id="ARBA00022475"/>
    </source>
</evidence>
<dbReference type="AlphaFoldDB" id="A0AAE7E724"/>
<feature type="transmembrane region" description="Helical" evidence="8">
    <location>
        <begin position="149"/>
        <end position="168"/>
    </location>
</feature>